<dbReference type="InterPro" id="IPR019887">
    <property type="entry name" value="Tscrpt_reg_AsnC/Lrp_C"/>
</dbReference>
<dbReference type="OrthoDB" id="8526125at2"/>
<dbReference type="RefSeq" id="WP_144308017.1">
    <property type="nucleotide sequence ID" value="NZ_VMNK01000003.1"/>
</dbReference>
<dbReference type="CDD" id="cd00090">
    <property type="entry name" value="HTH_ARSR"/>
    <property type="match status" value="1"/>
</dbReference>
<dbReference type="Gene3D" id="1.10.10.10">
    <property type="entry name" value="Winged helix-like DNA-binding domain superfamily/Winged helix DNA-binding domain"/>
    <property type="match status" value="1"/>
</dbReference>
<dbReference type="InterPro" id="IPR019888">
    <property type="entry name" value="Tscrpt_reg_AsnC-like"/>
</dbReference>
<name>A0A557QZY8_9RHOO</name>
<organism evidence="5 6">
    <name type="scientific">Denitromonas halophila</name>
    <dbReference type="NCBI Taxonomy" id="1629404"/>
    <lineage>
        <taxon>Bacteria</taxon>
        <taxon>Pseudomonadati</taxon>
        <taxon>Pseudomonadota</taxon>
        <taxon>Betaproteobacteria</taxon>
        <taxon>Rhodocyclales</taxon>
        <taxon>Zoogloeaceae</taxon>
        <taxon>Denitromonas</taxon>
    </lineage>
</organism>
<evidence type="ECO:0000259" key="4">
    <source>
        <dbReference type="PROSITE" id="PS50956"/>
    </source>
</evidence>
<dbReference type="SUPFAM" id="SSF54909">
    <property type="entry name" value="Dimeric alpha+beta barrel"/>
    <property type="match status" value="1"/>
</dbReference>
<accession>A0A557QZY8</accession>
<dbReference type="EMBL" id="VMNK01000003">
    <property type="protein sequence ID" value="TVO58470.1"/>
    <property type="molecule type" value="Genomic_DNA"/>
</dbReference>
<evidence type="ECO:0000256" key="1">
    <source>
        <dbReference type="ARBA" id="ARBA00023015"/>
    </source>
</evidence>
<dbReference type="FunFam" id="1.10.10.10:FF:000186">
    <property type="entry name" value="AsnC family transcriptional regulator"/>
    <property type="match status" value="1"/>
</dbReference>
<dbReference type="GO" id="GO:0043200">
    <property type="term" value="P:response to amino acid"/>
    <property type="evidence" value="ECO:0007669"/>
    <property type="project" value="TreeGrafter"/>
</dbReference>
<dbReference type="Gene3D" id="3.30.70.920">
    <property type="match status" value="1"/>
</dbReference>
<keyword evidence="1" id="KW-0805">Transcription regulation</keyword>
<dbReference type="Pfam" id="PF01037">
    <property type="entry name" value="AsnC_trans_reg"/>
    <property type="match status" value="1"/>
</dbReference>
<dbReference type="Proteomes" id="UP000319502">
    <property type="component" value="Unassembled WGS sequence"/>
</dbReference>
<protein>
    <submittedName>
        <fullName evidence="5">Lrp/AsnC family transcriptional regulator</fullName>
    </submittedName>
</protein>
<proteinExistence type="predicted"/>
<keyword evidence="6" id="KW-1185">Reference proteome</keyword>
<evidence type="ECO:0000313" key="6">
    <source>
        <dbReference type="Proteomes" id="UP000319502"/>
    </source>
</evidence>
<dbReference type="Pfam" id="PF13412">
    <property type="entry name" value="HTH_24"/>
    <property type="match status" value="1"/>
</dbReference>
<dbReference type="PROSITE" id="PS50956">
    <property type="entry name" value="HTH_ASNC_2"/>
    <property type="match status" value="1"/>
</dbReference>
<dbReference type="AlphaFoldDB" id="A0A557QZY8"/>
<dbReference type="InterPro" id="IPR011991">
    <property type="entry name" value="ArsR-like_HTH"/>
</dbReference>
<keyword evidence="3" id="KW-0804">Transcription</keyword>
<dbReference type="InterPro" id="IPR036388">
    <property type="entry name" value="WH-like_DNA-bd_sf"/>
</dbReference>
<dbReference type="PANTHER" id="PTHR30154">
    <property type="entry name" value="LEUCINE-RESPONSIVE REGULATORY PROTEIN"/>
    <property type="match status" value="1"/>
</dbReference>
<dbReference type="PANTHER" id="PTHR30154:SF46">
    <property type="entry name" value="TRANSCRIPTIONAL REGULATORY PROTEIN"/>
    <property type="match status" value="1"/>
</dbReference>
<comment type="caution">
    <text evidence="5">The sequence shown here is derived from an EMBL/GenBank/DDBJ whole genome shotgun (WGS) entry which is preliminary data.</text>
</comment>
<dbReference type="GO" id="GO:0006355">
    <property type="term" value="P:regulation of DNA-templated transcription"/>
    <property type="evidence" value="ECO:0007669"/>
    <property type="project" value="UniProtKB-ARBA"/>
</dbReference>
<dbReference type="InterPro" id="IPR000485">
    <property type="entry name" value="AsnC-type_HTH_dom"/>
</dbReference>
<evidence type="ECO:0000313" key="5">
    <source>
        <dbReference type="EMBL" id="TVO58470.1"/>
    </source>
</evidence>
<dbReference type="SUPFAM" id="SSF46785">
    <property type="entry name" value="Winged helix' DNA-binding domain"/>
    <property type="match status" value="1"/>
</dbReference>
<feature type="domain" description="HTH asnC-type" evidence="4">
    <location>
        <begin position="4"/>
        <end position="65"/>
    </location>
</feature>
<dbReference type="InterPro" id="IPR036390">
    <property type="entry name" value="WH_DNA-bd_sf"/>
</dbReference>
<sequence length="171" mass="19077">MNPLDRTDLGILELLQRDGRMTNADLAQRVSLSPSPCLRRVRQLETAGVIRHYAAIVDPWRVGLGLQAYVTVTMEKRGDTQIRAFHAAAQAWPEVLSCFALTGEMDYLLNVIVEDLEHFSRFLMERLLKLEGVANAKSSFVLQTVKHTTALPLDGLARRTAPHSSVSPKKV</sequence>
<keyword evidence="2" id="KW-0238">DNA-binding</keyword>
<dbReference type="SMART" id="SM00344">
    <property type="entry name" value="HTH_ASNC"/>
    <property type="match status" value="1"/>
</dbReference>
<evidence type="ECO:0000256" key="2">
    <source>
        <dbReference type="ARBA" id="ARBA00023125"/>
    </source>
</evidence>
<dbReference type="GO" id="GO:0043565">
    <property type="term" value="F:sequence-specific DNA binding"/>
    <property type="evidence" value="ECO:0007669"/>
    <property type="project" value="InterPro"/>
</dbReference>
<evidence type="ECO:0000256" key="3">
    <source>
        <dbReference type="ARBA" id="ARBA00023163"/>
    </source>
</evidence>
<dbReference type="InterPro" id="IPR011008">
    <property type="entry name" value="Dimeric_a/b-barrel"/>
</dbReference>
<dbReference type="GO" id="GO:0005829">
    <property type="term" value="C:cytosol"/>
    <property type="evidence" value="ECO:0007669"/>
    <property type="project" value="TreeGrafter"/>
</dbReference>
<reference evidence="5 6" key="1">
    <citation type="submission" date="2019-07" db="EMBL/GenBank/DDBJ databases">
        <title>The pathways for chlorine oxyanion respiration interact through the shared metabolite chlorate.</title>
        <authorList>
            <person name="Barnum T.P."/>
            <person name="Cheng Y."/>
            <person name="Hill K.A."/>
            <person name="Lucas L.N."/>
            <person name="Carlson H.K."/>
            <person name="Coates J.D."/>
        </authorList>
    </citation>
    <scope>NUCLEOTIDE SEQUENCE [LARGE SCALE GENOMIC DNA]</scope>
    <source>
        <strain evidence="5 6">SFB-3</strain>
    </source>
</reference>
<gene>
    <name evidence="5" type="ORF">FHP91_02030</name>
</gene>
<dbReference type="PRINTS" id="PR00033">
    <property type="entry name" value="HTHASNC"/>
</dbReference>